<dbReference type="KEGG" id="nwr:E3U44_09800"/>
<evidence type="ECO:0000313" key="1">
    <source>
        <dbReference type="EMBL" id="QBQ54768.1"/>
    </source>
</evidence>
<sequence length="82" mass="9826">MQYPRIRSAKAITNHILLIEFENHEKRKYDITPLLEKEMFYPLKDSALFKNVHIEKGGYAVYWNDEIDISEYELWVHGTPMP</sequence>
<dbReference type="SUPFAM" id="SSF143880">
    <property type="entry name" value="NE0471 N-terminal domain-like"/>
    <property type="match status" value="1"/>
</dbReference>
<dbReference type="Proteomes" id="UP000294325">
    <property type="component" value="Chromosome"/>
</dbReference>
<dbReference type="Gene3D" id="3.30.2020.10">
    <property type="entry name" value="NE0471-like N-terminal domain"/>
    <property type="match status" value="1"/>
</dbReference>
<dbReference type="AlphaFoldDB" id="A0A4P7BXA2"/>
<gene>
    <name evidence="1" type="ORF">E3U44_09800</name>
</gene>
<dbReference type="OrthoDB" id="427321at2"/>
<protein>
    <submittedName>
        <fullName evidence="1">DUF2442 domain-containing protein</fullName>
    </submittedName>
</protein>
<keyword evidence="2" id="KW-1185">Reference proteome</keyword>
<name>A0A4P7BXA2_9GAMM</name>
<dbReference type="Pfam" id="PF10387">
    <property type="entry name" value="DUF2442"/>
    <property type="match status" value="1"/>
</dbReference>
<dbReference type="EMBL" id="CP038033">
    <property type="protein sequence ID" value="QBQ54768.1"/>
    <property type="molecule type" value="Genomic_DNA"/>
</dbReference>
<dbReference type="RefSeq" id="WP_134357960.1">
    <property type="nucleotide sequence ID" value="NZ_CP038033.1"/>
</dbReference>
<proteinExistence type="predicted"/>
<accession>A0A4P7BXA2</accession>
<dbReference type="InterPro" id="IPR018841">
    <property type="entry name" value="DUF2442"/>
</dbReference>
<reference evidence="1 2" key="1">
    <citation type="submission" date="2019-03" db="EMBL/GenBank/DDBJ databases">
        <title>The genome sequence of Nitrosococcus wardiae strain D1FHST reveals the archetypal metabolic capacity of ammonia-oxidizing Gammaproteobacteria.</title>
        <authorList>
            <person name="Wang L."/>
            <person name="Lim C.K."/>
            <person name="Hanson T.E."/>
            <person name="Dang H."/>
            <person name="Klotz M.G."/>
        </authorList>
    </citation>
    <scope>NUCLEOTIDE SEQUENCE [LARGE SCALE GENOMIC DNA]</scope>
    <source>
        <strain evidence="1 2">D1FHS</strain>
    </source>
</reference>
<organism evidence="1 2">
    <name type="scientific">Nitrosococcus wardiae</name>
    <dbReference type="NCBI Taxonomy" id="1814290"/>
    <lineage>
        <taxon>Bacteria</taxon>
        <taxon>Pseudomonadati</taxon>
        <taxon>Pseudomonadota</taxon>
        <taxon>Gammaproteobacteria</taxon>
        <taxon>Chromatiales</taxon>
        <taxon>Chromatiaceae</taxon>
        <taxon>Nitrosococcus</taxon>
    </lineage>
</organism>
<evidence type="ECO:0000313" key="2">
    <source>
        <dbReference type="Proteomes" id="UP000294325"/>
    </source>
</evidence>
<dbReference type="InterPro" id="IPR036782">
    <property type="entry name" value="NE0471-like_N"/>
</dbReference>